<feature type="compositionally biased region" description="Polar residues" evidence="1">
    <location>
        <begin position="428"/>
        <end position="442"/>
    </location>
</feature>
<name>A0AAE1BYQ5_9PEZI</name>
<evidence type="ECO:0000256" key="1">
    <source>
        <dbReference type="SAM" id="MobiDB-lite"/>
    </source>
</evidence>
<reference evidence="2" key="1">
    <citation type="submission" date="2023-07" db="EMBL/GenBank/DDBJ databases">
        <title>Black Yeasts Isolated from many extreme environments.</title>
        <authorList>
            <person name="Coleine C."/>
            <person name="Stajich J.E."/>
            <person name="Selbmann L."/>
        </authorList>
    </citation>
    <scope>NUCLEOTIDE SEQUENCE</scope>
    <source>
        <strain evidence="2">CCFEE 5485</strain>
    </source>
</reference>
<feature type="compositionally biased region" description="Pro residues" evidence="1">
    <location>
        <begin position="25"/>
        <end position="36"/>
    </location>
</feature>
<proteinExistence type="predicted"/>
<comment type="caution">
    <text evidence="2">The sequence shown here is derived from an EMBL/GenBank/DDBJ whole genome shotgun (WGS) entry which is preliminary data.</text>
</comment>
<dbReference type="EMBL" id="JAUTXT010000029">
    <property type="protein sequence ID" value="KAK3672888.1"/>
    <property type="molecule type" value="Genomic_DNA"/>
</dbReference>
<dbReference type="AlphaFoldDB" id="A0AAE1BYQ5"/>
<keyword evidence="3" id="KW-1185">Reference proteome</keyword>
<dbReference type="InterPro" id="IPR027417">
    <property type="entry name" value="P-loop_NTPase"/>
</dbReference>
<feature type="region of interest" description="Disordered" evidence="1">
    <location>
        <begin position="150"/>
        <end position="176"/>
    </location>
</feature>
<accession>A0AAE1BYQ5</accession>
<protein>
    <submittedName>
        <fullName evidence="2">Uncharacterized protein</fullName>
    </submittedName>
</protein>
<evidence type="ECO:0000313" key="2">
    <source>
        <dbReference type="EMBL" id="KAK3672888.1"/>
    </source>
</evidence>
<dbReference type="SUPFAM" id="SSF52540">
    <property type="entry name" value="P-loop containing nucleoside triphosphate hydrolases"/>
    <property type="match status" value="1"/>
</dbReference>
<feature type="region of interest" description="Disordered" evidence="1">
    <location>
        <begin position="1"/>
        <end position="39"/>
    </location>
</feature>
<feature type="region of interest" description="Disordered" evidence="1">
    <location>
        <begin position="427"/>
        <end position="451"/>
    </location>
</feature>
<dbReference type="Gene3D" id="3.40.50.300">
    <property type="entry name" value="P-loop containing nucleotide triphosphate hydrolases"/>
    <property type="match status" value="1"/>
</dbReference>
<sequence length="451" mass="50028">MSATTTNREDSPMFEPDTTTTHAPLTPPSSQPPLPPKETLALPTVVKGGKTIPYNALQLEGRPNLAYYSDCFPKIEVELRSLCEDFLAMYAKLQAGGYHHPEVNNIVTKQLEASRDSARLYPPTCRVANLGSSGIGKSSTFNSLIGTDGVAREDGSSHRGTFRPQENEQCPESQATNNQQLEEIVREHVKHIVVYLALEEEGQDGGGTDFEKRFATAFTFFTFVLAHKHEFHGLDTTEAYFQDRYDPSEESMTNLGTELYSDVVNAKKTMGYYHKIMDFPAQDDAILLKLYQRLTKSMAEVTATFASRHPWPLVQKITVRKQADVLQAGIILADLPGIVDRAISVVRSAMDYLKHASFGLVFTKALRADADDVLDDNLRACIALDLINLVYLVVTKIGELSPFSAAEWPRLEPADLARLEGAEALRESLQTEMGTNEEQQQVARDAGDLPR</sequence>
<gene>
    <name evidence="2" type="ORF">LTR78_007241</name>
</gene>
<feature type="compositionally biased region" description="Polar residues" evidence="1">
    <location>
        <begin position="167"/>
        <end position="176"/>
    </location>
</feature>
<evidence type="ECO:0000313" key="3">
    <source>
        <dbReference type="Proteomes" id="UP001274830"/>
    </source>
</evidence>
<dbReference type="Proteomes" id="UP001274830">
    <property type="component" value="Unassembled WGS sequence"/>
</dbReference>
<organism evidence="2 3">
    <name type="scientific">Recurvomyces mirabilis</name>
    <dbReference type="NCBI Taxonomy" id="574656"/>
    <lineage>
        <taxon>Eukaryota</taxon>
        <taxon>Fungi</taxon>
        <taxon>Dikarya</taxon>
        <taxon>Ascomycota</taxon>
        <taxon>Pezizomycotina</taxon>
        <taxon>Dothideomycetes</taxon>
        <taxon>Dothideomycetidae</taxon>
        <taxon>Mycosphaerellales</taxon>
        <taxon>Teratosphaeriaceae</taxon>
        <taxon>Recurvomyces</taxon>
    </lineage>
</organism>